<comment type="caution">
    <text evidence="3">The sequence shown here is derived from an EMBL/GenBank/DDBJ whole genome shotgun (WGS) entry which is preliminary data.</text>
</comment>
<accession>A0A4U5M973</accession>
<keyword evidence="2" id="KW-0472">Membrane</keyword>
<evidence type="ECO:0000313" key="3">
    <source>
        <dbReference type="EMBL" id="TKR65442.1"/>
    </source>
</evidence>
<proteinExistence type="predicted"/>
<keyword evidence="2" id="KW-1133">Transmembrane helix</keyword>
<evidence type="ECO:0000256" key="2">
    <source>
        <dbReference type="SAM" id="Phobius"/>
    </source>
</evidence>
<feature type="transmembrane region" description="Helical" evidence="2">
    <location>
        <begin position="6"/>
        <end position="28"/>
    </location>
</feature>
<protein>
    <submittedName>
        <fullName evidence="3">Uncharacterized protein</fullName>
    </submittedName>
</protein>
<gene>
    <name evidence="3" type="ORF">L596_025847</name>
</gene>
<reference evidence="3 4" key="2">
    <citation type="journal article" date="2019" name="G3 (Bethesda)">
        <title>Hybrid Assembly of the Genome of the Entomopathogenic Nematode Steinernema carpocapsae Identifies the X-Chromosome.</title>
        <authorList>
            <person name="Serra L."/>
            <person name="Macchietto M."/>
            <person name="Macias-Munoz A."/>
            <person name="McGill C.J."/>
            <person name="Rodriguez I.M."/>
            <person name="Rodriguez B."/>
            <person name="Murad R."/>
            <person name="Mortazavi A."/>
        </authorList>
    </citation>
    <scope>NUCLEOTIDE SEQUENCE [LARGE SCALE GENOMIC DNA]</scope>
    <source>
        <strain evidence="3 4">ALL</strain>
    </source>
</reference>
<dbReference type="AlphaFoldDB" id="A0A4U5M973"/>
<organism evidence="3 4">
    <name type="scientific">Steinernema carpocapsae</name>
    <name type="common">Entomopathogenic nematode</name>
    <dbReference type="NCBI Taxonomy" id="34508"/>
    <lineage>
        <taxon>Eukaryota</taxon>
        <taxon>Metazoa</taxon>
        <taxon>Ecdysozoa</taxon>
        <taxon>Nematoda</taxon>
        <taxon>Chromadorea</taxon>
        <taxon>Rhabditida</taxon>
        <taxon>Tylenchina</taxon>
        <taxon>Panagrolaimomorpha</taxon>
        <taxon>Strongyloidoidea</taxon>
        <taxon>Steinernematidae</taxon>
        <taxon>Steinernema</taxon>
    </lineage>
</organism>
<evidence type="ECO:0000313" key="4">
    <source>
        <dbReference type="Proteomes" id="UP000298663"/>
    </source>
</evidence>
<feature type="compositionally biased region" description="Pro residues" evidence="1">
    <location>
        <begin position="65"/>
        <end position="74"/>
    </location>
</feature>
<dbReference type="EMBL" id="AZBU02000009">
    <property type="protein sequence ID" value="TKR65442.1"/>
    <property type="molecule type" value="Genomic_DNA"/>
</dbReference>
<name>A0A4U5M973_STECR</name>
<dbReference type="Proteomes" id="UP000298663">
    <property type="component" value="Unassembled WGS sequence"/>
</dbReference>
<keyword evidence="4" id="KW-1185">Reference proteome</keyword>
<sequence length="95" mass="10307">MDPWMITLICVGIAAIIVVIVTVVFSMVCHQRKQYQDGVMITDPKLVESMLNRNEAQGGPSQTPCQPPSTPRPGPQVVVERSRSSDSSDNVIVVG</sequence>
<evidence type="ECO:0000256" key="1">
    <source>
        <dbReference type="SAM" id="MobiDB-lite"/>
    </source>
</evidence>
<reference evidence="3 4" key="1">
    <citation type="journal article" date="2015" name="Genome Biol.">
        <title>Comparative genomics of Steinernema reveals deeply conserved gene regulatory networks.</title>
        <authorList>
            <person name="Dillman A.R."/>
            <person name="Macchietto M."/>
            <person name="Porter C.F."/>
            <person name="Rogers A."/>
            <person name="Williams B."/>
            <person name="Antoshechkin I."/>
            <person name="Lee M.M."/>
            <person name="Goodwin Z."/>
            <person name="Lu X."/>
            <person name="Lewis E.E."/>
            <person name="Goodrich-Blair H."/>
            <person name="Stock S.P."/>
            <person name="Adams B.J."/>
            <person name="Sternberg P.W."/>
            <person name="Mortazavi A."/>
        </authorList>
    </citation>
    <scope>NUCLEOTIDE SEQUENCE [LARGE SCALE GENOMIC DNA]</scope>
    <source>
        <strain evidence="3 4">ALL</strain>
    </source>
</reference>
<keyword evidence="2" id="KW-0812">Transmembrane</keyword>
<feature type="region of interest" description="Disordered" evidence="1">
    <location>
        <begin position="54"/>
        <end position="95"/>
    </location>
</feature>